<accession>H2ZHQ7</accession>
<proteinExistence type="predicted"/>
<evidence type="ECO:0000313" key="3">
    <source>
        <dbReference type="Proteomes" id="UP000007875"/>
    </source>
</evidence>
<dbReference type="AlphaFoldDB" id="H2ZHQ7"/>
<reference evidence="2" key="3">
    <citation type="submission" date="2025-09" db="UniProtKB">
        <authorList>
            <consortium name="Ensembl"/>
        </authorList>
    </citation>
    <scope>IDENTIFICATION</scope>
</reference>
<reference evidence="2" key="2">
    <citation type="submission" date="2025-08" db="UniProtKB">
        <authorList>
            <consortium name="Ensembl"/>
        </authorList>
    </citation>
    <scope>IDENTIFICATION</scope>
</reference>
<dbReference type="PROSITE" id="PS51257">
    <property type="entry name" value="PROKAR_LIPOPROTEIN"/>
    <property type="match status" value="1"/>
</dbReference>
<dbReference type="Proteomes" id="UP000007875">
    <property type="component" value="Unassembled WGS sequence"/>
</dbReference>
<keyword evidence="3" id="KW-1185">Reference proteome</keyword>
<feature type="transmembrane region" description="Helical" evidence="1">
    <location>
        <begin position="102"/>
        <end position="126"/>
    </location>
</feature>
<dbReference type="InParanoid" id="H2ZHQ7"/>
<evidence type="ECO:0000256" key="1">
    <source>
        <dbReference type="SAM" id="Phobius"/>
    </source>
</evidence>
<reference evidence="3" key="1">
    <citation type="submission" date="2003-08" db="EMBL/GenBank/DDBJ databases">
        <authorList>
            <person name="Birren B."/>
            <person name="Nusbaum C."/>
            <person name="Abebe A."/>
            <person name="Abouelleil A."/>
            <person name="Adekoya E."/>
            <person name="Ait-zahra M."/>
            <person name="Allen N."/>
            <person name="Allen T."/>
            <person name="An P."/>
            <person name="Anderson M."/>
            <person name="Anderson S."/>
            <person name="Arachchi H."/>
            <person name="Armbruster J."/>
            <person name="Bachantsang P."/>
            <person name="Baldwin J."/>
            <person name="Barry A."/>
            <person name="Bayul T."/>
            <person name="Blitshsteyn B."/>
            <person name="Bloom T."/>
            <person name="Blye J."/>
            <person name="Boguslavskiy L."/>
            <person name="Borowsky M."/>
            <person name="Boukhgalter B."/>
            <person name="Brunache A."/>
            <person name="Butler J."/>
            <person name="Calixte N."/>
            <person name="Calvo S."/>
            <person name="Camarata J."/>
            <person name="Campo K."/>
            <person name="Chang J."/>
            <person name="Cheshatsang Y."/>
            <person name="Citroen M."/>
            <person name="Collymore A."/>
            <person name="Considine T."/>
            <person name="Cook A."/>
            <person name="Cooke P."/>
            <person name="Corum B."/>
            <person name="Cuomo C."/>
            <person name="David R."/>
            <person name="Dawoe T."/>
            <person name="Degray S."/>
            <person name="Dodge S."/>
            <person name="Dooley K."/>
            <person name="Dorje P."/>
            <person name="Dorjee K."/>
            <person name="Dorris L."/>
            <person name="Duffey N."/>
            <person name="Dupes A."/>
            <person name="Elkins T."/>
            <person name="Engels R."/>
            <person name="Erickson J."/>
            <person name="Farina A."/>
            <person name="Faro S."/>
            <person name="Ferreira P."/>
            <person name="Fischer H."/>
            <person name="Fitzgerald M."/>
            <person name="Foley K."/>
            <person name="Gage D."/>
            <person name="Galagan J."/>
            <person name="Gearin G."/>
            <person name="Gnerre S."/>
            <person name="Gnirke A."/>
            <person name="Goyette A."/>
            <person name="Graham J."/>
            <person name="Grandbois E."/>
            <person name="Gyaltsen K."/>
            <person name="Hafez N."/>
            <person name="Hagopian D."/>
            <person name="Hagos B."/>
            <person name="Hall J."/>
            <person name="Hatcher B."/>
            <person name="Heller A."/>
            <person name="Higgins H."/>
            <person name="Honan T."/>
            <person name="Horn A."/>
            <person name="Houde N."/>
            <person name="Hughes L."/>
            <person name="Hulme W."/>
            <person name="Husby E."/>
            <person name="Iliev I."/>
            <person name="Jaffe D."/>
            <person name="Jones C."/>
            <person name="Kamal M."/>
            <person name="Kamat A."/>
            <person name="Kamvysselis M."/>
            <person name="Karlsson E."/>
            <person name="Kells C."/>
            <person name="Kieu A."/>
            <person name="Kisner P."/>
            <person name="Kodira C."/>
            <person name="Kulbokas E."/>
            <person name="Labutti K."/>
            <person name="Lama D."/>
            <person name="Landers T."/>
            <person name="Leger J."/>
            <person name="Levine S."/>
            <person name="Lewis D."/>
            <person name="Lewis T."/>
            <person name="Lindblad-toh K."/>
            <person name="Liu X."/>
            <person name="Lokyitsang T."/>
            <person name="Lokyitsang Y."/>
            <person name="Lucien O."/>
            <person name="Lui A."/>
            <person name="Ma L.J."/>
            <person name="Mabbitt R."/>
            <person name="Macdonald J."/>
            <person name="Maclean C."/>
            <person name="Major J."/>
            <person name="Manning J."/>
            <person name="Marabella R."/>
            <person name="Maru K."/>
            <person name="Matthews C."/>
            <person name="Mauceli E."/>
            <person name="Mccarthy M."/>
            <person name="Mcdonough S."/>
            <person name="Mcghee T."/>
            <person name="Meldrim J."/>
            <person name="Meneus L."/>
            <person name="Mesirov J."/>
            <person name="Mihalev A."/>
            <person name="Mihova T."/>
            <person name="Mikkelsen T."/>
            <person name="Mlenga V."/>
            <person name="Moru K."/>
            <person name="Mozes J."/>
            <person name="Mulrain L."/>
            <person name="Munson G."/>
            <person name="Naylor J."/>
            <person name="Newes C."/>
            <person name="Nguyen C."/>
            <person name="Nguyen N."/>
            <person name="Nguyen T."/>
            <person name="Nicol R."/>
            <person name="Nielsen C."/>
            <person name="Nizzari M."/>
            <person name="Norbu C."/>
            <person name="Norbu N."/>
            <person name="O'donnell P."/>
            <person name="Okoawo O."/>
            <person name="O'leary S."/>
            <person name="Omotosho B."/>
            <person name="O'neill K."/>
            <person name="Osman S."/>
            <person name="Parker S."/>
            <person name="Perrin D."/>
            <person name="Phunkhang P."/>
            <person name="Piqani B."/>
            <person name="Purcell S."/>
            <person name="Rachupka T."/>
            <person name="Ramasamy U."/>
            <person name="Rameau R."/>
            <person name="Ray V."/>
            <person name="Raymond C."/>
            <person name="Retta R."/>
            <person name="Richardson S."/>
            <person name="Rise C."/>
            <person name="Rodriguez J."/>
            <person name="Rogers J."/>
            <person name="Rogov P."/>
            <person name="Rutman M."/>
            <person name="Schupbach R."/>
            <person name="Seaman C."/>
            <person name="Settipalli S."/>
            <person name="Sharpe T."/>
            <person name="Sheridan J."/>
            <person name="Sherpa N."/>
            <person name="Shi J."/>
            <person name="Smirnov S."/>
            <person name="Smith C."/>
            <person name="Sougnez C."/>
            <person name="Spencer B."/>
            <person name="Stalker J."/>
            <person name="Stange-thomann N."/>
            <person name="Stavropoulos S."/>
            <person name="Stetson K."/>
            <person name="Stone C."/>
            <person name="Stone S."/>
            <person name="Stubbs M."/>
            <person name="Talamas J."/>
            <person name="Tchuinga P."/>
            <person name="Tenzing P."/>
            <person name="Tesfaye S."/>
            <person name="Theodore J."/>
            <person name="Thoulutsang Y."/>
            <person name="Topham K."/>
            <person name="Towey S."/>
            <person name="Tsamla T."/>
            <person name="Tsomo N."/>
            <person name="Vallee D."/>
            <person name="Vassiliev H."/>
            <person name="Venkataraman V."/>
            <person name="Vinson J."/>
            <person name="Vo A."/>
            <person name="Wade C."/>
            <person name="Wang S."/>
            <person name="Wangchuk T."/>
            <person name="Wangdi T."/>
            <person name="Whittaker C."/>
            <person name="Wilkinson J."/>
            <person name="Wu Y."/>
            <person name="Wyman D."/>
            <person name="Yadav S."/>
            <person name="Yang S."/>
            <person name="Yang X."/>
            <person name="Yeager S."/>
            <person name="Yee E."/>
            <person name="Young G."/>
            <person name="Zainoun J."/>
            <person name="Zembeck L."/>
            <person name="Zimmer A."/>
            <person name="Zody M."/>
            <person name="Lander E."/>
        </authorList>
    </citation>
    <scope>NUCLEOTIDE SEQUENCE [LARGE SCALE GENOMIC DNA]</scope>
</reference>
<dbReference type="Ensembl" id="ENSCSAVT00000017307.1">
    <property type="protein sequence ID" value="ENSCSAVP00000017123.1"/>
    <property type="gene ID" value="ENSCSAVG00000010071.1"/>
</dbReference>
<evidence type="ECO:0008006" key="4">
    <source>
        <dbReference type="Google" id="ProtNLM"/>
    </source>
</evidence>
<feature type="transmembrane region" description="Helical" evidence="1">
    <location>
        <begin position="65"/>
        <end position="90"/>
    </location>
</feature>
<keyword evidence="1" id="KW-1133">Transmembrane helix</keyword>
<sequence length="312" mass="35188">MKAKCKPTYFFFCFHPRFDTGTWSIAGSFACAVVFAAMFVMSLSYSAPKCICSQIWEHIDILPTVYKVLYVLILLYFAALLVTSTLAIYGTFNAQYKKLPPFIIMMIFTELATFGASIYIFVQLAYIDQYLLFDNDTYWNMAKMVLKEDLVTNLEQMMSTVSILLKQFLNLDMGESLNLDMLMDAALKDGVLVVLGGMKRMMKFSAILMLLGINSFFITCIMVMASHYKRLKGGKLRTYSGVPSLVIHKGVLSTSARSTASDSLSDDCSGTPLKQIKRMRSSDYSNSPRSIKRLYNLNSLDVEKQFPKGDVL</sequence>
<dbReference type="HOGENOM" id="CLU_891251_0_0_1"/>
<keyword evidence="1" id="KW-0472">Membrane</keyword>
<evidence type="ECO:0000313" key="2">
    <source>
        <dbReference type="Ensembl" id="ENSCSAVP00000017123.1"/>
    </source>
</evidence>
<name>H2ZHQ7_CIOSA</name>
<feature type="transmembrane region" description="Helical" evidence="1">
    <location>
        <begin position="21"/>
        <end position="45"/>
    </location>
</feature>
<dbReference type="GeneTree" id="ENSGT00660000097442"/>
<protein>
    <recommendedName>
        <fullName evidence="4">Tetraspanin</fullName>
    </recommendedName>
</protein>
<organism evidence="2 3">
    <name type="scientific">Ciona savignyi</name>
    <name type="common">Pacific transparent sea squirt</name>
    <dbReference type="NCBI Taxonomy" id="51511"/>
    <lineage>
        <taxon>Eukaryota</taxon>
        <taxon>Metazoa</taxon>
        <taxon>Chordata</taxon>
        <taxon>Tunicata</taxon>
        <taxon>Ascidiacea</taxon>
        <taxon>Phlebobranchia</taxon>
        <taxon>Cionidae</taxon>
        <taxon>Ciona</taxon>
    </lineage>
</organism>
<keyword evidence="1" id="KW-0812">Transmembrane</keyword>
<feature type="transmembrane region" description="Helical" evidence="1">
    <location>
        <begin position="204"/>
        <end position="225"/>
    </location>
</feature>